<comment type="caution">
    <text evidence="8">The sequence shown here is derived from an EMBL/GenBank/DDBJ whole genome shotgun (WGS) entry which is preliminary data.</text>
</comment>
<proteinExistence type="inferred from homology"/>
<keyword evidence="6 7" id="KW-0472">Membrane</keyword>
<feature type="transmembrane region" description="Helical" evidence="7">
    <location>
        <begin position="205"/>
        <end position="222"/>
    </location>
</feature>
<organism evidence="8 9">
    <name type="scientific">Paramagnetospirillum marisnigri</name>
    <dbReference type="NCBI Taxonomy" id="1285242"/>
    <lineage>
        <taxon>Bacteria</taxon>
        <taxon>Pseudomonadati</taxon>
        <taxon>Pseudomonadota</taxon>
        <taxon>Alphaproteobacteria</taxon>
        <taxon>Rhodospirillales</taxon>
        <taxon>Magnetospirillaceae</taxon>
        <taxon>Paramagnetospirillum</taxon>
    </lineage>
</organism>
<sequence length="271" mass="29824">MTLALAFPQIDPIAIQLGPFGIRWYALAYITGLMLGWRIVKFLVSRPPEAMSQEQVDDFLVWATLGVVLGGRLGYVIFYKPMYYLANPLEIPMIWQGGMSFHGGALGVIAAIIAFSKLRGRNLFQVGDVICCVVPIGLFFGRIANFINGELFGRIAPDAALAMVFPHGGPLPRHPSQLYEAGLEGAVLFIVMMLLWRFTSIRHRFGALSGVFLAGYGIARIICEFFRQPDAHLGFLWGGATMGQLLSMPQVLVGLALLAWAWRTHQPRSAG</sequence>
<dbReference type="PROSITE" id="PS01311">
    <property type="entry name" value="LGT"/>
    <property type="match status" value="1"/>
</dbReference>
<keyword evidence="5 7" id="KW-1133">Transmembrane helix</keyword>
<dbReference type="HAMAP" id="MF_01147">
    <property type="entry name" value="Lgt"/>
    <property type="match status" value="1"/>
</dbReference>
<dbReference type="RefSeq" id="WP_068492112.1">
    <property type="nucleotide sequence ID" value="NZ_LWQT01000051.1"/>
</dbReference>
<dbReference type="GO" id="GO:0008961">
    <property type="term" value="F:phosphatidylglycerol-prolipoprotein diacylglyceryl transferase activity"/>
    <property type="evidence" value="ECO:0007669"/>
    <property type="project" value="UniProtKB-UniRule"/>
</dbReference>
<comment type="function">
    <text evidence="7">Catalyzes the transfer of the diacylglyceryl group from phosphatidylglycerol to the sulfhydryl group of the N-terminal cysteine of a prolipoprotein, the first step in the formation of mature lipoproteins.</text>
</comment>
<feature type="transmembrane region" description="Helical" evidence="7">
    <location>
        <begin position="60"/>
        <end position="79"/>
    </location>
</feature>
<keyword evidence="4 7" id="KW-0812">Transmembrane</keyword>
<name>A0A178MPL8_9PROT</name>
<dbReference type="PANTHER" id="PTHR30589">
    <property type="entry name" value="PROLIPOPROTEIN DIACYLGLYCERYL TRANSFERASE"/>
    <property type="match status" value="1"/>
</dbReference>
<keyword evidence="3 7" id="KW-0808">Transferase</keyword>
<feature type="binding site" evidence="7">
    <location>
        <position position="142"/>
    </location>
    <ligand>
        <name>a 1,2-diacyl-sn-glycero-3-phospho-(1'-sn-glycerol)</name>
        <dbReference type="ChEBI" id="CHEBI:64716"/>
    </ligand>
</feature>
<feature type="transmembrane region" description="Helical" evidence="7">
    <location>
        <begin position="123"/>
        <end position="144"/>
    </location>
</feature>
<gene>
    <name evidence="7" type="primary">lgt</name>
    <name evidence="8" type="ORF">A6A04_17655</name>
</gene>
<comment type="pathway">
    <text evidence="7">Protein modification; lipoprotein biosynthesis (diacylglyceryl transfer).</text>
</comment>
<feature type="transmembrane region" description="Helical" evidence="7">
    <location>
        <begin position="242"/>
        <end position="262"/>
    </location>
</feature>
<evidence type="ECO:0000256" key="5">
    <source>
        <dbReference type="ARBA" id="ARBA00022989"/>
    </source>
</evidence>
<comment type="catalytic activity">
    <reaction evidence="7">
        <text>L-cysteinyl-[prolipoprotein] + a 1,2-diacyl-sn-glycero-3-phospho-(1'-sn-glycerol) = an S-1,2-diacyl-sn-glyceryl-L-cysteinyl-[prolipoprotein] + sn-glycerol 1-phosphate + H(+)</text>
        <dbReference type="Rhea" id="RHEA:56712"/>
        <dbReference type="Rhea" id="RHEA-COMP:14679"/>
        <dbReference type="Rhea" id="RHEA-COMP:14680"/>
        <dbReference type="ChEBI" id="CHEBI:15378"/>
        <dbReference type="ChEBI" id="CHEBI:29950"/>
        <dbReference type="ChEBI" id="CHEBI:57685"/>
        <dbReference type="ChEBI" id="CHEBI:64716"/>
        <dbReference type="ChEBI" id="CHEBI:140658"/>
        <dbReference type="EC" id="2.5.1.145"/>
    </reaction>
</comment>
<dbReference type="UniPathway" id="UPA00664"/>
<keyword evidence="9" id="KW-1185">Reference proteome</keyword>
<dbReference type="GO" id="GO:0005886">
    <property type="term" value="C:plasma membrane"/>
    <property type="evidence" value="ECO:0007669"/>
    <property type="project" value="UniProtKB-SubCell"/>
</dbReference>
<evidence type="ECO:0000256" key="7">
    <source>
        <dbReference type="HAMAP-Rule" id="MF_01147"/>
    </source>
</evidence>
<evidence type="ECO:0000256" key="3">
    <source>
        <dbReference type="ARBA" id="ARBA00022679"/>
    </source>
</evidence>
<keyword evidence="8" id="KW-0449">Lipoprotein</keyword>
<feature type="transmembrane region" description="Helical" evidence="7">
    <location>
        <begin position="178"/>
        <end position="198"/>
    </location>
</feature>
<dbReference type="InterPro" id="IPR001640">
    <property type="entry name" value="Lgt"/>
</dbReference>
<evidence type="ECO:0000313" key="8">
    <source>
        <dbReference type="EMBL" id="OAN50656.1"/>
    </source>
</evidence>
<dbReference type="Proteomes" id="UP000078428">
    <property type="component" value="Unassembled WGS sequence"/>
</dbReference>
<feature type="transmembrane region" description="Helical" evidence="7">
    <location>
        <begin position="22"/>
        <end position="40"/>
    </location>
</feature>
<dbReference type="Pfam" id="PF01790">
    <property type="entry name" value="LGT"/>
    <property type="match status" value="1"/>
</dbReference>
<comment type="subcellular location">
    <subcellularLocation>
        <location evidence="7">Cell membrane</location>
        <topology evidence="7">Multi-pass membrane protein</topology>
    </subcellularLocation>
</comment>
<dbReference type="OrthoDB" id="871140at2"/>
<dbReference type="PANTHER" id="PTHR30589:SF0">
    <property type="entry name" value="PHOSPHATIDYLGLYCEROL--PROLIPOPROTEIN DIACYLGLYCERYL TRANSFERASE"/>
    <property type="match status" value="1"/>
</dbReference>
<dbReference type="EMBL" id="LWQT01000051">
    <property type="protein sequence ID" value="OAN50656.1"/>
    <property type="molecule type" value="Genomic_DNA"/>
</dbReference>
<evidence type="ECO:0000256" key="6">
    <source>
        <dbReference type="ARBA" id="ARBA00023136"/>
    </source>
</evidence>
<comment type="similarity">
    <text evidence="1 7">Belongs to the Lgt family.</text>
</comment>
<evidence type="ECO:0000256" key="4">
    <source>
        <dbReference type="ARBA" id="ARBA00022692"/>
    </source>
</evidence>
<accession>A0A178MPL8</accession>
<dbReference type="STRING" id="1285242.A6A04_17655"/>
<dbReference type="GO" id="GO:0042158">
    <property type="term" value="P:lipoprotein biosynthetic process"/>
    <property type="evidence" value="ECO:0007669"/>
    <property type="project" value="UniProtKB-UniRule"/>
</dbReference>
<keyword evidence="2 7" id="KW-1003">Cell membrane</keyword>
<evidence type="ECO:0000256" key="1">
    <source>
        <dbReference type="ARBA" id="ARBA00007150"/>
    </source>
</evidence>
<evidence type="ECO:0000256" key="2">
    <source>
        <dbReference type="ARBA" id="ARBA00022475"/>
    </source>
</evidence>
<dbReference type="EC" id="2.5.1.145" evidence="7"/>
<dbReference type="NCBIfam" id="TIGR00544">
    <property type="entry name" value="lgt"/>
    <property type="match status" value="1"/>
</dbReference>
<evidence type="ECO:0000313" key="9">
    <source>
        <dbReference type="Proteomes" id="UP000078428"/>
    </source>
</evidence>
<feature type="transmembrane region" description="Helical" evidence="7">
    <location>
        <begin position="99"/>
        <end position="116"/>
    </location>
</feature>
<reference evidence="8 9" key="1">
    <citation type="submission" date="2016-04" db="EMBL/GenBank/DDBJ databases">
        <title>Draft genome sequence of freshwater magnetotactic bacteria Magnetospirillum marisnigri SP-1 and Magnetospirillum moscoviense BB-1.</title>
        <authorList>
            <person name="Koziaeva V."/>
            <person name="Dziuba M.V."/>
            <person name="Ivanov T.M."/>
            <person name="Kuznetsov B."/>
            <person name="Grouzdev D.S."/>
        </authorList>
    </citation>
    <scope>NUCLEOTIDE SEQUENCE [LARGE SCALE GENOMIC DNA]</scope>
    <source>
        <strain evidence="8 9">SP-1</strain>
    </source>
</reference>
<protein>
    <recommendedName>
        <fullName evidence="7">Phosphatidylglycerol--prolipoprotein diacylglyceryl transferase</fullName>
        <ecNumber evidence="7">2.5.1.145</ecNumber>
    </recommendedName>
</protein>
<dbReference type="AlphaFoldDB" id="A0A178MPL8"/>